<keyword evidence="1" id="KW-0812">Transmembrane</keyword>
<reference evidence="3" key="1">
    <citation type="submission" date="2020-09" db="EMBL/GenBank/DDBJ databases">
        <title>Hoyosella lacisalsi sp. nov., a halotolerant actinobacterium isolated from soil of Lake Gudzhirganskoe.</title>
        <authorList>
            <person name="Yang Q."/>
            <person name="Guo P.Y."/>
            <person name="Liu S.W."/>
            <person name="Li F.N."/>
            <person name="Sun C.H."/>
        </authorList>
    </citation>
    <scope>NUCLEOTIDE SEQUENCE</scope>
    <source>
        <strain evidence="3">G463</strain>
    </source>
</reference>
<organism evidence="3 4">
    <name type="scientific">Lolliginicoccus lacisalsi</name>
    <dbReference type="NCBI Taxonomy" id="2742202"/>
    <lineage>
        <taxon>Bacteria</taxon>
        <taxon>Bacillati</taxon>
        <taxon>Actinomycetota</taxon>
        <taxon>Actinomycetes</taxon>
        <taxon>Mycobacteriales</taxon>
        <taxon>Hoyosellaceae</taxon>
        <taxon>Lolliginicoccus</taxon>
    </lineage>
</organism>
<feature type="transmembrane region" description="Helical" evidence="1">
    <location>
        <begin position="20"/>
        <end position="43"/>
    </location>
</feature>
<keyword evidence="1" id="KW-0472">Membrane</keyword>
<keyword evidence="1" id="KW-1133">Transmembrane helix</keyword>
<dbReference type="Proteomes" id="UP000642993">
    <property type="component" value="Unassembled WGS sequence"/>
</dbReference>
<dbReference type="RefSeq" id="WP_192037725.1">
    <property type="nucleotide sequence ID" value="NZ_JACYWE010000001.1"/>
</dbReference>
<evidence type="ECO:0000313" key="3">
    <source>
        <dbReference type="EMBL" id="MBD8505262.1"/>
    </source>
</evidence>
<dbReference type="InterPro" id="IPR019692">
    <property type="entry name" value="CFP-6_PH"/>
</dbReference>
<feature type="transmembrane region" description="Helical" evidence="1">
    <location>
        <begin position="55"/>
        <end position="72"/>
    </location>
</feature>
<sequence>MAAINEPGWDLVHRPLKMPWMGIAVAILVFSIFVVLTVLLGTSDTGISFRPEDKVAMIVIGAALSSVFLLLTRPRLRVGSDGVGVRNFFSERVIPWGEVRSVRLRPGGGWARLELPDDEYIPLVAVQATDGERAIRALEEYYRLEARFRAAHDDPAVGADR</sequence>
<keyword evidence="4" id="KW-1185">Reference proteome</keyword>
<comment type="caution">
    <text evidence="3">The sequence shown here is derived from an EMBL/GenBank/DDBJ whole genome shotgun (WGS) entry which is preliminary data.</text>
</comment>
<dbReference type="AlphaFoldDB" id="A0A927JAU4"/>
<evidence type="ECO:0000313" key="4">
    <source>
        <dbReference type="Proteomes" id="UP000642993"/>
    </source>
</evidence>
<accession>A0A927JAU4</accession>
<dbReference type="EMBL" id="JACYWE010000001">
    <property type="protein sequence ID" value="MBD8505262.1"/>
    <property type="molecule type" value="Genomic_DNA"/>
</dbReference>
<proteinExistence type="predicted"/>
<dbReference type="Pfam" id="PF10756">
    <property type="entry name" value="bPH_6"/>
    <property type="match status" value="1"/>
</dbReference>
<evidence type="ECO:0000259" key="2">
    <source>
        <dbReference type="Pfam" id="PF10756"/>
    </source>
</evidence>
<feature type="domain" description="Low molecular weight protein antigen 6 PH" evidence="2">
    <location>
        <begin position="73"/>
        <end position="140"/>
    </location>
</feature>
<evidence type="ECO:0000256" key="1">
    <source>
        <dbReference type="SAM" id="Phobius"/>
    </source>
</evidence>
<name>A0A927JAU4_9ACTN</name>
<gene>
    <name evidence="3" type="ORF">HT102_01990</name>
</gene>
<protein>
    <submittedName>
        <fullName evidence="3">PH domain-containing protein</fullName>
    </submittedName>
</protein>